<dbReference type="SFLD" id="SFLDG01150">
    <property type="entry name" value="Main.1:_Beta-like"/>
    <property type="match status" value="1"/>
</dbReference>
<dbReference type="PROSITE" id="PS50405">
    <property type="entry name" value="GST_CTER"/>
    <property type="match status" value="1"/>
</dbReference>
<dbReference type="Gene3D" id="1.20.1050.10">
    <property type="match status" value="1"/>
</dbReference>
<dbReference type="PROSITE" id="PS50404">
    <property type="entry name" value="GST_NTER"/>
    <property type="match status" value="1"/>
</dbReference>
<dbReference type="Pfam" id="PF00043">
    <property type="entry name" value="GST_C"/>
    <property type="match status" value="1"/>
</dbReference>
<dbReference type="AlphaFoldDB" id="A0A3S5D7W9"/>
<dbReference type="EC" id="2.5.1.18" evidence="1"/>
<dbReference type="CDD" id="cd03057">
    <property type="entry name" value="GST_N_Beta"/>
    <property type="match status" value="1"/>
</dbReference>
<name>A0A3S5D7W9_SEROD</name>
<dbReference type="KEGG" id="sof:NCTC11214_04223"/>
<gene>
    <name evidence="1" type="primary">gstB_2</name>
    <name evidence="1" type="ORF">NCTC11214_04223</name>
</gene>
<dbReference type="InterPro" id="IPR004046">
    <property type="entry name" value="GST_C"/>
</dbReference>
<dbReference type="CDD" id="cd03188">
    <property type="entry name" value="GST_C_Beta"/>
    <property type="match status" value="1"/>
</dbReference>
<dbReference type="SFLD" id="SFLDG00358">
    <property type="entry name" value="Main_(cytGST)"/>
    <property type="match status" value="1"/>
</dbReference>
<protein>
    <submittedName>
        <fullName evidence="1">Glutathione S-transferase GST-6.0</fullName>
        <ecNumber evidence="1">2.5.1.18</ecNumber>
    </submittedName>
</protein>
<dbReference type="Pfam" id="PF13409">
    <property type="entry name" value="GST_N_2"/>
    <property type="match status" value="1"/>
</dbReference>
<evidence type="ECO:0000313" key="2">
    <source>
        <dbReference type="Proteomes" id="UP000281391"/>
    </source>
</evidence>
<dbReference type="Proteomes" id="UP000281391">
    <property type="component" value="Chromosome"/>
</dbReference>
<keyword evidence="1" id="KW-0808">Transferase</keyword>
<accession>A0A3S5D7W9</accession>
<dbReference type="NCBIfam" id="NF007831">
    <property type="entry name" value="PRK10542.1"/>
    <property type="match status" value="1"/>
</dbReference>
<dbReference type="RefSeq" id="WP_004962479.1">
    <property type="nucleotide sequence ID" value="NZ_JAEKCK010000003.1"/>
</dbReference>
<evidence type="ECO:0000313" key="1">
    <source>
        <dbReference type="EMBL" id="VDZ62784.1"/>
    </source>
</evidence>
<dbReference type="EMBL" id="LR134117">
    <property type="protein sequence ID" value="VDZ62784.1"/>
    <property type="molecule type" value="Genomic_DNA"/>
</dbReference>
<dbReference type="InterPro" id="IPR036282">
    <property type="entry name" value="Glutathione-S-Trfase_C_sf"/>
</dbReference>
<dbReference type="InterPro" id="IPR036249">
    <property type="entry name" value="Thioredoxin-like_sf"/>
</dbReference>
<dbReference type="Gene3D" id="3.40.30.10">
    <property type="entry name" value="Glutaredoxin"/>
    <property type="match status" value="1"/>
</dbReference>
<sequence length="210" mass="23210">MKLYIAPGSCSLSPHIALREAGLAFTLVPVDTKTHTYDGGKDYYQINPLGYVPALELANGEVFREGVTLIQYIADLAPASGLAPANGTIERYRLLEWLNFLTSEIHKGFVPIFHGANAGGYFSIAQQKLFNHFKWLDGQLAQREFLATDRFSIADGYLFALTNWAKADWMVSVYGLEVDLSSLGHLAAWHSRIMCRPTVQAAIKAEGLTL</sequence>
<organism evidence="1 2">
    <name type="scientific">Serratia odorifera</name>
    <dbReference type="NCBI Taxonomy" id="618"/>
    <lineage>
        <taxon>Bacteria</taxon>
        <taxon>Pseudomonadati</taxon>
        <taxon>Pseudomonadota</taxon>
        <taxon>Gammaproteobacteria</taxon>
        <taxon>Enterobacterales</taxon>
        <taxon>Yersiniaceae</taxon>
        <taxon>Serratia</taxon>
    </lineage>
</organism>
<dbReference type="PANTHER" id="PTHR44051">
    <property type="entry name" value="GLUTATHIONE S-TRANSFERASE-RELATED"/>
    <property type="match status" value="1"/>
</dbReference>
<dbReference type="InterPro" id="IPR010987">
    <property type="entry name" value="Glutathione-S-Trfase_C-like"/>
</dbReference>
<dbReference type="SUPFAM" id="SSF47616">
    <property type="entry name" value="GST C-terminal domain-like"/>
    <property type="match status" value="1"/>
</dbReference>
<dbReference type="SUPFAM" id="SSF52833">
    <property type="entry name" value="Thioredoxin-like"/>
    <property type="match status" value="1"/>
</dbReference>
<dbReference type="InterPro" id="IPR040079">
    <property type="entry name" value="Glutathione_S-Trfase"/>
</dbReference>
<proteinExistence type="predicted"/>
<dbReference type="GO" id="GO:0004364">
    <property type="term" value="F:glutathione transferase activity"/>
    <property type="evidence" value="ECO:0007669"/>
    <property type="project" value="UniProtKB-EC"/>
</dbReference>
<reference evidence="1 2" key="1">
    <citation type="submission" date="2018-12" db="EMBL/GenBank/DDBJ databases">
        <authorList>
            <consortium name="Pathogen Informatics"/>
        </authorList>
    </citation>
    <scope>NUCLEOTIDE SEQUENCE [LARGE SCALE GENOMIC DNA]</scope>
    <source>
        <strain evidence="1 2">NCTC11214</strain>
    </source>
</reference>
<dbReference type="InterPro" id="IPR004045">
    <property type="entry name" value="Glutathione_S-Trfase_N"/>
</dbReference>
<dbReference type="PANTHER" id="PTHR44051:SF8">
    <property type="entry name" value="GLUTATHIONE S-TRANSFERASE GSTA"/>
    <property type="match status" value="1"/>
</dbReference>
<dbReference type="SFLD" id="SFLDS00019">
    <property type="entry name" value="Glutathione_Transferase_(cytos"/>
    <property type="match status" value="1"/>
</dbReference>